<dbReference type="GO" id="GO:0005525">
    <property type="term" value="F:GTP binding"/>
    <property type="evidence" value="ECO:0007669"/>
    <property type="project" value="UniProtKB-KW"/>
</dbReference>
<dbReference type="SUPFAM" id="SSF52490">
    <property type="entry name" value="Tubulin nucleotide-binding domain-like"/>
    <property type="match status" value="1"/>
</dbReference>
<dbReference type="AlphaFoldDB" id="A0A1H2ZI61"/>
<gene>
    <name evidence="4" type="ORF">SAMN05444420_11041</name>
</gene>
<keyword evidence="5" id="KW-1185">Reference proteome</keyword>
<dbReference type="SMART" id="SM00864">
    <property type="entry name" value="Tubulin"/>
    <property type="match status" value="1"/>
</dbReference>
<dbReference type="InterPro" id="IPR036525">
    <property type="entry name" value="Tubulin/FtsZ_GTPase_sf"/>
</dbReference>
<comment type="caution">
    <text evidence="4">The sequence shown here is derived from an EMBL/GenBank/DDBJ whole genome shotgun (WGS) entry which is preliminary data.</text>
</comment>
<dbReference type="GO" id="GO:0005737">
    <property type="term" value="C:cytoplasm"/>
    <property type="evidence" value="ECO:0007669"/>
    <property type="project" value="TreeGrafter"/>
</dbReference>
<dbReference type="GeneID" id="85017201"/>
<dbReference type="Pfam" id="PF00091">
    <property type="entry name" value="Tubulin"/>
    <property type="match status" value="1"/>
</dbReference>
<sequence>MTNNTSPIKELEKYQSDYEKRAKAIEAISQEITLIGVGGGGVNFLANAKQKLRASYTFLEYNLSQTPNIEEMLLGVKRLFLYTSLGGQTGSKITPLIAKAAHSMGIPTYVVVAFPATYEGGYRKNIAQIALDELRTCAIDHLEVVYQDDLKTFFGKYPLRHYFEALDDYILWNHMNPLIDEYIKEQIN</sequence>
<dbReference type="PANTHER" id="PTHR30314">
    <property type="entry name" value="CELL DIVISION PROTEIN FTSZ-RELATED"/>
    <property type="match status" value="1"/>
</dbReference>
<dbReference type="GO" id="GO:0032153">
    <property type="term" value="C:cell division site"/>
    <property type="evidence" value="ECO:0007669"/>
    <property type="project" value="TreeGrafter"/>
</dbReference>
<dbReference type="EMBL" id="FNND01000010">
    <property type="protein sequence ID" value="SDX16648.1"/>
    <property type="molecule type" value="Genomic_DNA"/>
</dbReference>
<feature type="domain" description="Tubulin/FtsZ GTPase" evidence="3">
    <location>
        <begin position="31"/>
        <end position="178"/>
    </location>
</feature>
<evidence type="ECO:0000313" key="4">
    <source>
        <dbReference type="EMBL" id="SDX16648.1"/>
    </source>
</evidence>
<evidence type="ECO:0000313" key="5">
    <source>
        <dbReference type="Proteomes" id="UP000182771"/>
    </source>
</evidence>
<name>A0A1H2ZI61_9FLAO</name>
<keyword evidence="2" id="KW-0342">GTP-binding</keyword>
<evidence type="ECO:0000259" key="3">
    <source>
        <dbReference type="SMART" id="SM00864"/>
    </source>
</evidence>
<dbReference type="GO" id="GO:0003924">
    <property type="term" value="F:GTPase activity"/>
    <property type="evidence" value="ECO:0007669"/>
    <property type="project" value="InterPro"/>
</dbReference>
<dbReference type="PANTHER" id="PTHR30314:SF3">
    <property type="entry name" value="MITOCHONDRIAL DIVISION PROTEIN FSZA"/>
    <property type="match status" value="1"/>
</dbReference>
<keyword evidence="1" id="KW-0547">Nucleotide-binding</keyword>
<dbReference type="GO" id="GO:0051301">
    <property type="term" value="P:cell division"/>
    <property type="evidence" value="ECO:0007669"/>
    <property type="project" value="TreeGrafter"/>
</dbReference>
<dbReference type="InterPro" id="IPR003008">
    <property type="entry name" value="Tubulin_FtsZ_GTPase"/>
</dbReference>
<dbReference type="Gene3D" id="3.40.50.1440">
    <property type="entry name" value="Tubulin/FtsZ, GTPase domain"/>
    <property type="match status" value="1"/>
</dbReference>
<proteinExistence type="predicted"/>
<dbReference type="InterPro" id="IPR045061">
    <property type="entry name" value="FtsZ/CetZ"/>
</dbReference>
<reference evidence="4 5" key="1">
    <citation type="submission" date="2016-10" db="EMBL/GenBank/DDBJ databases">
        <authorList>
            <person name="Varghese N."/>
            <person name="Submissions S."/>
        </authorList>
    </citation>
    <scope>NUCLEOTIDE SEQUENCE [LARGE SCALE GENOMIC DNA]</scope>
    <source>
        <strain evidence="4 5">DSM 11449</strain>
    </source>
</reference>
<dbReference type="Proteomes" id="UP000182771">
    <property type="component" value="Unassembled WGS sequence"/>
</dbReference>
<organism evidence="4 5">
    <name type="scientific">Capnocytophaga granulosa</name>
    <dbReference type="NCBI Taxonomy" id="45242"/>
    <lineage>
        <taxon>Bacteria</taxon>
        <taxon>Pseudomonadati</taxon>
        <taxon>Bacteroidota</taxon>
        <taxon>Flavobacteriia</taxon>
        <taxon>Flavobacteriales</taxon>
        <taxon>Flavobacteriaceae</taxon>
        <taxon>Capnocytophaga</taxon>
    </lineage>
</organism>
<evidence type="ECO:0000256" key="1">
    <source>
        <dbReference type="ARBA" id="ARBA00022741"/>
    </source>
</evidence>
<dbReference type="PRINTS" id="PR00423">
    <property type="entry name" value="CELLDVISFTSZ"/>
</dbReference>
<protein>
    <submittedName>
        <fullName evidence="4">Tubulin/FtsZ family, GTPase domain</fullName>
    </submittedName>
</protein>
<evidence type="ECO:0000256" key="2">
    <source>
        <dbReference type="ARBA" id="ARBA00023134"/>
    </source>
</evidence>
<accession>A0A1H2ZI61</accession>
<dbReference type="RefSeq" id="WP_016421209.1">
    <property type="nucleotide sequence ID" value="NZ_FNND01000010.1"/>
</dbReference>